<comment type="similarity">
    <text evidence="2 8">Belongs to the TGF-beta family.</text>
</comment>
<dbReference type="InterPro" id="IPR001111">
    <property type="entry name" value="TGF-b_propeptide"/>
</dbReference>
<dbReference type="FunFam" id="2.10.90.10:FF:000001">
    <property type="entry name" value="Bone morphogenetic protein 4"/>
    <property type="match status" value="1"/>
</dbReference>
<keyword evidence="12" id="KW-1185">Reference proteome</keyword>
<dbReference type="CDD" id="cd13756">
    <property type="entry name" value="TGF_beta_BMPs_GDFs"/>
    <property type="match status" value="1"/>
</dbReference>
<comment type="caution">
    <text evidence="11">The sequence shown here is derived from an EMBL/GenBank/DDBJ whole genome shotgun (WGS) entry which is preliminary data.</text>
</comment>
<comment type="subcellular location">
    <subcellularLocation>
        <location evidence="1">Secreted</location>
    </subcellularLocation>
</comment>
<dbReference type="Pfam" id="PF00019">
    <property type="entry name" value="TGF_beta"/>
    <property type="match status" value="1"/>
</dbReference>
<feature type="chain" id="PRO_5029516940" evidence="9">
    <location>
        <begin position="20"/>
        <end position="479"/>
    </location>
</feature>
<organism evidence="11 12">
    <name type="scientific">Bugula neritina</name>
    <name type="common">Brown bryozoan</name>
    <name type="synonym">Sertularia neritina</name>
    <dbReference type="NCBI Taxonomy" id="10212"/>
    <lineage>
        <taxon>Eukaryota</taxon>
        <taxon>Metazoa</taxon>
        <taxon>Spiralia</taxon>
        <taxon>Lophotrochozoa</taxon>
        <taxon>Bryozoa</taxon>
        <taxon>Gymnolaemata</taxon>
        <taxon>Cheilostomatida</taxon>
        <taxon>Flustrina</taxon>
        <taxon>Buguloidea</taxon>
        <taxon>Bugulidae</taxon>
        <taxon>Bugula</taxon>
    </lineage>
</organism>
<evidence type="ECO:0000256" key="7">
    <source>
        <dbReference type="ARBA" id="ARBA00023180"/>
    </source>
</evidence>
<dbReference type="OrthoDB" id="5987191at2759"/>
<dbReference type="SMART" id="SM00204">
    <property type="entry name" value="TGFB"/>
    <property type="match status" value="1"/>
</dbReference>
<sequence length="479" mass="55540">MTLVQFGFLILLLLNRVSARLSKIDKWGNEALGEYDFENMEKSSVSAIEVDVYKRNLLQYVLQTGEPKELSTDVQIPYVMDKLYSLLADKSTGREKRSAPFEVDFIRGLEDHYETQRRMQFWFNLTAVNESEDIIEANFHIYKKRAPILQTLKTHFVTLSLYKIIDESSLYGPDGGPGPGVVLLERQKVSAYTGQWIVFKSGLKDAVKDWTKYSHKNKGMLLTATDSFTNHVNGTHVTFIQRGESPQTQQPVFTVYTDKTKRKKDKHKKKHRKNIDYMVKNFLNEESRTQQLNRERCIDFLGEDNLQTMEECTDLLLRSRRSIIDSSVNVEEEIIKKKPKHKTILTTELKSKNPKRRLRRRHDKNYFSTANQQNIDYCKVKPLYISFHALGWAKWIVAPEGLNVNFCEGLCPFPLTSSLAASNHAVLQSVSNYNYPEKVKPPCCVPHKLARMTILYHQDDRIITMQNYDNMIVETCGCR</sequence>
<dbReference type="SUPFAM" id="SSF57501">
    <property type="entry name" value="Cystine-knot cytokines"/>
    <property type="match status" value="1"/>
</dbReference>
<evidence type="ECO:0000256" key="4">
    <source>
        <dbReference type="ARBA" id="ARBA00022729"/>
    </source>
</evidence>
<keyword evidence="3" id="KW-0964">Secreted</keyword>
<dbReference type="Pfam" id="PF00688">
    <property type="entry name" value="TGFb_propeptide"/>
    <property type="match status" value="1"/>
</dbReference>
<dbReference type="PANTHER" id="PTHR11848:SF308">
    <property type="entry name" value="BMP-LIKE PROTEIN UNC-129"/>
    <property type="match status" value="1"/>
</dbReference>
<evidence type="ECO:0000256" key="8">
    <source>
        <dbReference type="RuleBase" id="RU000354"/>
    </source>
</evidence>
<dbReference type="PANTHER" id="PTHR11848">
    <property type="entry name" value="TGF-BETA FAMILY"/>
    <property type="match status" value="1"/>
</dbReference>
<dbReference type="PROSITE" id="PS51362">
    <property type="entry name" value="TGF_BETA_2"/>
    <property type="match status" value="1"/>
</dbReference>
<accession>A0A7J7JKT3</accession>
<dbReference type="Proteomes" id="UP000593567">
    <property type="component" value="Unassembled WGS sequence"/>
</dbReference>
<keyword evidence="6" id="KW-1015">Disulfide bond</keyword>
<evidence type="ECO:0000256" key="6">
    <source>
        <dbReference type="ARBA" id="ARBA00023157"/>
    </source>
</evidence>
<evidence type="ECO:0000256" key="9">
    <source>
        <dbReference type="SAM" id="SignalP"/>
    </source>
</evidence>
<evidence type="ECO:0000256" key="2">
    <source>
        <dbReference type="ARBA" id="ARBA00006656"/>
    </source>
</evidence>
<keyword evidence="7" id="KW-0325">Glycoprotein</keyword>
<feature type="signal peptide" evidence="9">
    <location>
        <begin position="1"/>
        <end position="19"/>
    </location>
</feature>
<keyword evidence="4 9" id="KW-0732">Signal</keyword>
<reference evidence="11" key="1">
    <citation type="submission" date="2020-06" db="EMBL/GenBank/DDBJ databases">
        <title>Draft genome of Bugula neritina, a colonial animal packing powerful symbionts and potential medicines.</title>
        <authorList>
            <person name="Rayko M."/>
        </authorList>
    </citation>
    <scope>NUCLEOTIDE SEQUENCE [LARGE SCALE GENOMIC DNA]</scope>
    <source>
        <strain evidence="11">Kwan_BN1</strain>
    </source>
</reference>
<dbReference type="EMBL" id="VXIV02002224">
    <property type="protein sequence ID" value="KAF6026687.1"/>
    <property type="molecule type" value="Genomic_DNA"/>
</dbReference>
<dbReference type="Gene3D" id="2.60.120.970">
    <property type="match status" value="1"/>
</dbReference>
<evidence type="ECO:0000259" key="10">
    <source>
        <dbReference type="PROSITE" id="PS51362"/>
    </source>
</evidence>
<protein>
    <submittedName>
        <fullName evidence="11">Admp</fullName>
    </submittedName>
</protein>
<evidence type="ECO:0000313" key="12">
    <source>
        <dbReference type="Proteomes" id="UP000593567"/>
    </source>
</evidence>
<evidence type="ECO:0000256" key="3">
    <source>
        <dbReference type="ARBA" id="ARBA00022525"/>
    </source>
</evidence>
<keyword evidence="5 8" id="KW-0339">Growth factor</keyword>
<dbReference type="GO" id="GO:0005125">
    <property type="term" value="F:cytokine activity"/>
    <property type="evidence" value="ECO:0007669"/>
    <property type="project" value="TreeGrafter"/>
</dbReference>
<dbReference type="InterPro" id="IPR029034">
    <property type="entry name" value="Cystine-knot_cytokine"/>
</dbReference>
<evidence type="ECO:0000256" key="1">
    <source>
        <dbReference type="ARBA" id="ARBA00004613"/>
    </source>
</evidence>
<proteinExistence type="inferred from homology"/>
<name>A0A7J7JKT3_BUGNE</name>
<dbReference type="GO" id="GO:0005615">
    <property type="term" value="C:extracellular space"/>
    <property type="evidence" value="ECO:0007669"/>
    <property type="project" value="TreeGrafter"/>
</dbReference>
<dbReference type="AlphaFoldDB" id="A0A7J7JKT3"/>
<dbReference type="GO" id="GO:0008083">
    <property type="term" value="F:growth factor activity"/>
    <property type="evidence" value="ECO:0007669"/>
    <property type="project" value="UniProtKB-KW"/>
</dbReference>
<dbReference type="InterPro" id="IPR001839">
    <property type="entry name" value="TGF-b_C"/>
</dbReference>
<dbReference type="Gene3D" id="2.10.90.10">
    <property type="entry name" value="Cystine-knot cytokines"/>
    <property type="match status" value="1"/>
</dbReference>
<dbReference type="InterPro" id="IPR015615">
    <property type="entry name" value="TGF-beta-rel"/>
</dbReference>
<evidence type="ECO:0000256" key="5">
    <source>
        <dbReference type="ARBA" id="ARBA00023030"/>
    </source>
</evidence>
<feature type="domain" description="TGF-beta family profile" evidence="10">
    <location>
        <begin position="357"/>
        <end position="479"/>
    </location>
</feature>
<gene>
    <name evidence="11" type="ORF">EB796_014997</name>
</gene>
<evidence type="ECO:0000313" key="11">
    <source>
        <dbReference type="EMBL" id="KAF6026687.1"/>
    </source>
</evidence>